<protein>
    <submittedName>
        <fullName evidence="1">Uncharacterized protein</fullName>
    </submittedName>
</protein>
<keyword evidence="2" id="KW-1185">Reference proteome</keyword>
<evidence type="ECO:0000313" key="1">
    <source>
        <dbReference type="EMBL" id="EJT96619.1"/>
    </source>
</evidence>
<dbReference type="Proteomes" id="UP000030653">
    <property type="component" value="Unassembled WGS sequence"/>
</dbReference>
<dbReference type="RefSeq" id="XP_040623517.1">
    <property type="nucleotide sequence ID" value="XM_040774222.1"/>
</dbReference>
<organism evidence="1 2">
    <name type="scientific">Dacryopinax primogenitus (strain DJM 731)</name>
    <name type="common">Brown rot fungus</name>
    <dbReference type="NCBI Taxonomy" id="1858805"/>
    <lineage>
        <taxon>Eukaryota</taxon>
        <taxon>Fungi</taxon>
        <taxon>Dikarya</taxon>
        <taxon>Basidiomycota</taxon>
        <taxon>Agaricomycotina</taxon>
        <taxon>Dacrymycetes</taxon>
        <taxon>Dacrymycetales</taxon>
        <taxon>Dacrymycetaceae</taxon>
        <taxon>Dacryopinax</taxon>
    </lineage>
</organism>
<dbReference type="EMBL" id="JH795882">
    <property type="protein sequence ID" value="EJT96619.1"/>
    <property type="molecule type" value="Genomic_DNA"/>
</dbReference>
<dbReference type="GeneID" id="63689284"/>
<sequence>MVFFGELDVSDARPIASDSCCNSNHVLPTTSTRFTDPQCSQPCFCARGQRERSSDVWKWSEWVRRRQSL</sequence>
<proteinExistence type="predicted"/>
<dbReference type="HOGENOM" id="CLU_2775889_0_0_1"/>
<accession>M5FPX0</accession>
<reference evidence="1 2" key="1">
    <citation type="journal article" date="2012" name="Science">
        <title>The Paleozoic origin of enzymatic lignin decomposition reconstructed from 31 fungal genomes.</title>
        <authorList>
            <person name="Floudas D."/>
            <person name="Binder M."/>
            <person name="Riley R."/>
            <person name="Barry K."/>
            <person name="Blanchette R.A."/>
            <person name="Henrissat B."/>
            <person name="Martinez A.T."/>
            <person name="Otillar R."/>
            <person name="Spatafora J.W."/>
            <person name="Yadav J.S."/>
            <person name="Aerts A."/>
            <person name="Benoit I."/>
            <person name="Boyd A."/>
            <person name="Carlson A."/>
            <person name="Copeland A."/>
            <person name="Coutinho P.M."/>
            <person name="de Vries R.P."/>
            <person name="Ferreira P."/>
            <person name="Findley K."/>
            <person name="Foster B."/>
            <person name="Gaskell J."/>
            <person name="Glotzer D."/>
            <person name="Gorecki P."/>
            <person name="Heitman J."/>
            <person name="Hesse C."/>
            <person name="Hori C."/>
            <person name="Igarashi K."/>
            <person name="Jurgens J.A."/>
            <person name="Kallen N."/>
            <person name="Kersten P."/>
            <person name="Kohler A."/>
            <person name="Kuees U."/>
            <person name="Kumar T.K.A."/>
            <person name="Kuo A."/>
            <person name="LaButti K."/>
            <person name="Larrondo L.F."/>
            <person name="Lindquist E."/>
            <person name="Ling A."/>
            <person name="Lombard V."/>
            <person name="Lucas S."/>
            <person name="Lundell T."/>
            <person name="Martin R."/>
            <person name="McLaughlin D.J."/>
            <person name="Morgenstern I."/>
            <person name="Morin E."/>
            <person name="Murat C."/>
            <person name="Nagy L.G."/>
            <person name="Nolan M."/>
            <person name="Ohm R.A."/>
            <person name="Patyshakuliyeva A."/>
            <person name="Rokas A."/>
            <person name="Ruiz-Duenas F.J."/>
            <person name="Sabat G."/>
            <person name="Salamov A."/>
            <person name="Samejima M."/>
            <person name="Schmutz J."/>
            <person name="Slot J.C."/>
            <person name="St John F."/>
            <person name="Stenlid J."/>
            <person name="Sun H."/>
            <person name="Sun S."/>
            <person name="Syed K."/>
            <person name="Tsang A."/>
            <person name="Wiebenga A."/>
            <person name="Young D."/>
            <person name="Pisabarro A."/>
            <person name="Eastwood D.C."/>
            <person name="Martin F."/>
            <person name="Cullen D."/>
            <person name="Grigoriev I.V."/>
            <person name="Hibbett D.S."/>
        </authorList>
    </citation>
    <scope>NUCLEOTIDE SEQUENCE [LARGE SCALE GENOMIC DNA]</scope>
    <source>
        <strain evidence="1 2">DJM-731 SS1</strain>
    </source>
</reference>
<gene>
    <name evidence="1" type="ORF">DACRYDRAFT_25570</name>
</gene>
<name>M5FPX0_DACPD</name>
<dbReference type="AlphaFoldDB" id="M5FPX0"/>
<evidence type="ECO:0000313" key="2">
    <source>
        <dbReference type="Proteomes" id="UP000030653"/>
    </source>
</evidence>